<feature type="compositionally biased region" description="Polar residues" evidence="1">
    <location>
        <begin position="1"/>
        <end position="12"/>
    </location>
</feature>
<protein>
    <submittedName>
        <fullName evidence="2">Uncharacterized protein</fullName>
    </submittedName>
</protein>
<proteinExistence type="predicted"/>
<comment type="caution">
    <text evidence="2">The sequence shown here is derived from an EMBL/GenBank/DDBJ whole genome shotgun (WGS) entry which is preliminary data.</text>
</comment>
<sequence>MNRSFDSESPSNDGGGSARTIRATRRYSFARCRSERFRARASAFTVMPAAHRIDAHALTEVMAARRDCD</sequence>
<dbReference type="Proteomes" id="UP000188543">
    <property type="component" value="Unassembled WGS sequence"/>
</dbReference>
<gene>
    <name evidence="2" type="ORF">A8E72_04520</name>
</gene>
<name>A0A1V2X371_9BURK</name>
<evidence type="ECO:0000313" key="3">
    <source>
        <dbReference type="Proteomes" id="UP000188543"/>
    </source>
</evidence>
<accession>A0A1V2X371</accession>
<feature type="region of interest" description="Disordered" evidence="1">
    <location>
        <begin position="1"/>
        <end position="20"/>
    </location>
</feature>
<dbReference type="EMBL" id="MUTJ01000016">
    <property type="protein sequence ID" value="ONU91864.1"/>
    <property type="molecule type" value="Genomic_DNA"/>
</dbReference>
<evidence type="ECO:0000313" key="2">
    <source>
        <dbReference type="EMBL" id="ONU91864.1"/>
    </source>
</evidence>
<evidence type="ECO:0000256" key="1">
    <source>
        <dbReference type="SAM" id="MobiDB-lite"/>
    </source>
</evidence>
<reference evidence="2 3" key="1">
    <citation type="submission" date="2016-08" db="EMBL/GenBank/DDBJ databases">
        <authorList>
            <person name="Seilhamer J.J."/>
        </authorList>
    </citation>
    <scope>NUCLEOTIDE SEQUENCE [LARGE SCALE GENOMIC DNA]</scope>
    <source>
        <strain evidence="2 3">VC14762</strain>
    </source>
</reference>
<dbReference type="AlphaFoldDB" id="A0A1V2X371"/>
<organism evidence="2 3">
    <name type="scientific">Burkholderia cenocepacia</name>
    <dbReference type="NCBI Taxonomy" id="95486"/>
    <lineage>
        <taxon>Bacteria</taxon>
        <taxon>Pseudomonadati</taxon>
        <taxon>Pseudomonadota</taxon>
        <taxon>Betaproteobacteria</taxon>
        <taxon>Burkholderiales</taxon>
        <taxon>Burkholderiaceae</taxon>
        <taxon>Burkholderia</taxon>
        <taxon>Burkholderia cepacia complex</taxon>
    </lineage>
</organism>